<dbReference type="PANTHER" id="PTHR30086:SF14">
    <property type="entry name" value="HOMOSERINE_HOMOSERINE LACTONE EFFLUX PROTEIN"/>
    <property type="match status" value="1"/>
</dbReference>
<keyword evidence="3" id="KW-1003">Cell membrane</keyword>
<dbReference type="Pfam" id="PF01810">
    <property type="entry name" value="LysE"/>
    <property type="match status" value="1"/>
</dbReference>
<feature type="transmembrane region" description="Helical" evidence="7">
    <location>
        <begin position="146"/>
        <end position="169"/>
    </location>
</feature>
<evidence type="ECO:0000256" key="1">
    <source>
        <dbReference type="ARBA" id="ARBA00004651"/>
    </source>
</evidence>
<evidence type="ECO:0000313" key="9">
    <source>
        <dbReference type="Proteomes" id="UP001241605"/>
    </source>
</evidence>
<organism evidence="8 9">
    <name type="scientific">Tropicibacter oceani</name>
    <dbReference type="NCBI Taxonomy" id="3058420"/>
    <lineage>
        <taxon>Bacteria</taxon>
        <taxon>Pseudomonadati</taxon>
        <taxon>Pseudomonadota</taxon>
        <taxon>Alphaproteobacteria</taxon>
        <taxon>Rhodobacterales</taxon>
        <taxon>Roseobacteraceae</taxon>
        <taxon>Tropicibacter</taxon>
    </lineage>
</organism>
<dbReference type="RefSeq" id="WP_282300638.1">
    <property type="nucleotide sequence ID" value="NZ_CP124616.1"/>
</dbReference>
<feature type="transmembrane region" description="Helical" evidence="7">
    <location>
        <begin position="112"/>
        <end position="134"/>
    </location>
</feature>
<evidence type="ECO:0000256" key="2">
    <source>
        <dbReference type="ARBA" id="ARBA00007928"/>
    </source>
</evidence>
<comment type="subcellular location">
    <subcellularLocation>
        <location evidence="1">Cell membrane</location>
        <topology evidence="1">Multi-pass membrane protein</topology>
    </subcellularLocation>
</comment>
<reference evidence="8 9" key="1">
    <citation type="submission" date="2023-05" db="EMBL/GenBank/DDBJ databases">
        <title>YMD87, complete Genome.</title>
        <authorList>
            <person name="Zhang J."/>
            <person name="Xu X."/>
        </authorList>
    </citation>
    <scope>NUCLEOTIDE SEQUENCE [LARGE SCALE GENOMIC DNA]</scope>
    <source>
        <strain evidence="8 9">YMD87</strain>
    </source>
</reference>
<protein>
    <submittedName>
        <fullName evidence="8">LysE family translocator</fullName>
    </submittedName>
</protein>
<evidence type="ECO:0000256" key="5">
    <source>
        <dbReference type="ARBA" id="ARBA00022989"/>
    </source>
</evidence>
<evidence type="ECO:0000313" key="8">
    <source>
        <dbReference type="EMBL" id="WGW04007.1"/>
    </source>
</evidence>
<sequence length="208" mass="22181">MSVEAWIVFASFWVLFVTSPGPNAVNCIQNGMSFGLLRSLWGVLGILTQALLFLTLSAVGITALIVTSPTGFLLAKIVGALVLIWLGIRNWRRATMVVQEDPAPSHHIYSRAFMIATINPKSVAGYLAAFSQFVQTDVPIAQQMWVIVPTALTLTAASYVTYTALGAFLGRAALSAVANTTIRRVLAGCFIVYGLALAATALPEGTFS</sequence>
<feature type="transmembrane region" description="Helical" evidence="7">
    <location>
        <begin position="181"/>
        <end position="202"/>
    </location>
</feature>
<comment type="similarity">
    <text evidence="2">Belongs to the Rht family.</text>
</comment>
<evidence type="ECO:0000256" key="3">
    <source>
        <dbReference type="ARBA" id="ARBA00022475"/>
    </source>
</evidence>
<keyword evidence="6 7" id="KW-0472">Membrane</keyword>
<feature type="transmembrane region" description="Helical" evidence="7">
    <location>
        <begin position="72"/>
        <end position="91"/>
    </location>
</feature>
<keyword evidence="9" id="KW-1185">Reference proteome</keyword>
<name>A0ABY8QIM6_9RHOB</name>
<dbReference type="PANTHER" id="PTHR30086">
    <property type="entry name" value="ARGININE EXPORTER PROTEIN ARGO"/>
    <property type="match status" value="1"/>
</dbReference>
<dbReference type="EMBL" id="CP124616">
    <property type="protein sequence ID" value="WGW04007.1"/>
    <property type="molecule type" value="Genomic_DNA"/>
</dbReference>
<accession>A0ABY8QIM6</accession>
<dbReference type="InterPro" id="IPR001123">
    <property type="entry name" value="LeuE-type"/>
</dbReference>
<dbReference type="Proteomes" id="UP001241605">
    <property type="component" value="Chromosome"/>
</dbReference>
<keyword evidence="5 7" id="KW-1133">Transmembrane helix</keyword>
<feature type="transmembrane region" description="Helical" evidence="7">
    <location>
        <begin position="6"/>
        <end position="28"/>
    </location>
</feature>
<gene>
    <name evidence="8" type="ORF">QF118_00270</name>
</gene>
<keyword evidence="4 7" id="KW-0812">Transmembrane</keyword>
<evidence type="ECO:0000256" key="7">
    <source>
        <dbReference type="SAM" id="Phobius"/>
    </source>
</evidence>
<proteinExistence type="inferred from homology"/>
<evidence type="ECO:0000256" key="4">
    <source>
        <dbReference type="ARBA" id="ARBA00022692"/>
    </source>
</evidence>
<evidence type="ECO:0000256" key="6">
    <source>
        <dbReference type="ARBA" id="ARBA00023136"/>
    </source>
</evidence>
<feature type="transmembrane region" description="Helical" evidence="7">
    <location>
        <begin position="40"/>
        <end position="66"/>
    </location>
</feature>